<comment type="caution">
    <text evidence="2">The sequence shown here is derived from an EMBL/GenBank/DDBJ whole genome shotgun (WGS) entry which is preliminary data.</text>
</comment>
<dbReference type="InterPro" id="IPR022122">
    <property type="entry name" value="DUF3657"/>
</dbReference>
<evidence type="ECO:0000256" key="1">
    <source>
        <dbReference type="SAM" id="MobiDB-lite"/>
    </source>
</evidence>
<gene>
    <name evidence="2" type="ORF">OXX778_LOCUS12693</name>
</gene>
<dbReference type="Proteomes" id="UP000663879">
    <property type="component" value="Unassembled WGS sequence"/>
</dbReference>
<dbReference type="AlphaFoldDB" id="A0A814BB30"/>
<protein>
    <submittedName>
        <fullName evidence="2">Uncharacterized protein</fullName>
    </submittedName>
</protein>
<evidence type="ECO:0000313" key="3">
    <source>
        <dbReference type="Proteomes" id="UP000663879"/>
    </source>
</evidence>
<name>A0A814BB30_9BILA</name>
<accession>A0A814BB30</accession>
<organism evidence="2 3">
    <name type="scientific">Brachionus calyciflorus</name>
    <dbReference type="NCBI Taxonomy" id="104777"/>
    <lineage>
        <taxon>Eukaryota</taxon>
        <taxon>Metazoa</taxon>
        <taxon>Spiralia</taxon>
        <taxon>Gnathifera</taxon>
        <taxon>Rotifera</taxon>
        <taxon>Eurotatoria</taxon>
        <taxon>Monogononta</taxon>
        <taxon>Pseudotrocha</taxon>
        <taxon>Ploima</taxon>
        <taxon>Brachionidae</taxon>
        <taxon>Brachionus</taxon>
    </lineage>
</organism>
<keyword evidence="3" id="KW-1185">Reference proteome</keyword>
<dbReference type="OrthoDB" id="273452at2759"/>
<evidence type="ECO:0000313" key="2">
    <source>
        <dbReference type="EMBL" id="CAF0926939.1"/>
    </source>
</evidence>
<feature type="region of interest" description="Disordered" evidence="1">
    <location>
        <begin position="10"/>
        <end position="34"/>
    </location>
</feature>
<sequence length="427" mass="49518">MDQQIFNIGSASAYNYMPPPPPSPKSQIRTNSTDNQIKNSSLNNIQQLNPTNQNLYADIQAQFELSIELRKFINIDLFQRGYYQIRLSVKCSNKQIPIKLTLQLENEQTNQNLSDVMFPSTVLEEYAVSKTFLILYRNEEIMLDDHFLFKISTLLNAFNLIESFEKLGLELNVELWFTESDYKPPSLTTLYSSGVQNSKMSPSNSFSNIDSSINSTNTMQLLCCRTFRIKFDPRQGIHLQIPCVFDYFHLSSVSVTLHCSLLTLLPPVMLGTNLQRNLTLSSILFGKDLSQFKSPYEVTASLINRAVYLHNFICTLLLASYESLQEHIFKMMNYLSDYDRQKIKIEYVDCKDKQRKLCQIIQNCTDPETIDDLANRHVAQCSAENIMLWCIYLDNFSLNQIISPYLAIEYHNKRVRIKFFINLLFFN</sequence>
<dbReference type="Pfam" id="PF12394">
    <property type="entry name" value="DUF3657"/>
    <property type="match status" value="1"/>
</dbReference>
<reference evidence="2" key="1">
    <citation type="submission" date="2021-02" db="EMBL/GenBank/DDBJ databases">
        <authorList>
            <person name="Nowell W R."/>
        </authorList>
    </citation>
    <scope>NUCLEOTIDE SEQUENCE</scope>
    <source>
        <strain evidence="2">Ploen Becks lab</strain>
    </source>
</reference>
<dbReference type="EMBL" id="CAJNOC010002334">
    <property type="protein sequence ID" value="CAF0926939.1"/>
    <property type="molecule type" value="Genomic_DNA"/>
</dbReference>
<proteinExistence type="predicted"/>
<feature type="compositionally biased region" description="Polar residues" evidence="1">
    <location>
        <begin position="25"/>
        <end position="34"/>
    </location>
</feature>